<evidence type="ECO:0000259" key="1">
    <source>
        <dbReference type="Pfam" id="PF13380"/>
    </source>
</evidence>
<dbReference type="Proteomes" id="UP000323720">
    <property type="component" value="Unassembled WGS sequence"/>
</dbReference>
<evidence type="ECO:0000313" key="3">
    <source>
        <dbReference type="Proteomes" id="UP000323720"/>
    </source>
</evidence>
<dbReference type="Pfam" id="PF13380">
    <property type="entry name" value="CoA_binding_2"/>
    <property type="match status" value="1"/>
</dbReference>
<organism evidence="2 3">
    <name type="scientific">Bizionia myxarmorum</name>
    <dbReference type="NCBI Taxonomy" id="291186"/>
    <lineage>
        <taxon>Bacteria</taxon>
        <taxon>Pseudomonadati</taxon>
        <taxon>Bacteroidota</taxon>
        <taxon>Flavobacteriia</taxon>
        <taxon>Flavobacteriales</taxon>
        <taxon>Flavobacteriaceae</taxon>
        <taxon>Bizionia</taxon>
    </lineage>
</organism>
<sequence length="120" mass="13572">MNKKTLVMGASLKANRYSNIAINRLVSHQHEVLAYGLRAGNVSGVTIDTELKPYSEIDTVTLYLNPQRQVEYYDYIISLKPERVIFNPGTENPEFYKLLDAANIESEVACTLVLLSTNQY</sequence>
<name>A0A5D0R5M2_9FLAO</name>
<dbReference type="RefSeq" id="WP_148403777.1">
    <property type="nucleotide sequence ID" value="NZ_VSKK01000002.1"/>
</dbReference>
<dbReference type="AlphaFoldDB" id="A0A5D0R5M2"/>
<dbReference type="Gene3D" id="3.40.50.720">
    <property type="entry name" value="NAD(P)-binding Rossmann-like Domain"/>
    <property type="match status" value="1"/>
</dbReference>
<proteinExistence type="predicted"/>
<dbReference type="OrthoDB" id="708726at2"/>
<comment type="caution">
    <text evidence="2">The sequence shown here is derived from an EMBL/GenBank/DDBJ whole genome shotgun (WGS) entry which is preliminary data.</text>
</comment>
<evidence type="ECO:0000313" key="2">
    <source>
        <dbReference type="EMBL" id="TYB76940.1"/>
    </source>
</evidence>
<reference evidence="2 3" key="1">
    <citation type="submission" date="2019-08" db="EMBL/GenBank/DDBJ databases">
        <title>Genomes of Antarctic Bizionia species.</title>
        <authorList>
            <person name="Bowman J.P."/>
        </authorList>
    </citation>
    <scope>NUCLEOTIDE SEQUENCE [LARGE SCALE GENOMIC DNA]</scope>
    <source>
        <strain evidence="2 3">ADA-4</strain>
    </source>
</reference>
<feature type="domain" description="CoA-binding" evidence="1">
    <location>
        <begin position="3"/>
        <end position="114"/>
    </location>
</feature>
<dbReference type="InterPro" id="IPR036291">
    <property type="entry name" value="NAD(P)-bd_dom_sf"/>
</dbReference>
<dbReference type="InterPro" id="IPR003781">
    <property type="entry name" value="CoA-bd"/>
</dbReference>
<gene>
    <name evidence="2" type="ORF">ES674_09560</name>
</gene>
<dbReference type="EMBL" id="VSKK01000002">
    <property type="protein sequence ID" value="TYB76940.1"/>
    <property type="molecule type" value="Genomic_DNA"/>
</dbReference>
<keyword evidence="3" id="KW-1185">Reference proteome</keyword>
<dbReference type="SUPFAM" id="SSF51735">
    <property type="entry name" value="NAD(P)-binding Rossmann-fold domains"/>
    <property type="match status" value="1"/>
</dbReference>
<accession>A0A5D0R5M2</accession>
<protein>
    <submittedName>
        <fullName evidence="2">CoA-binding protein</fullName>
    </submittedName>
</protein>